<dbReference type="InterPro" id="IPR002549">
    <property type="entry name" value="AI-2E-like"/>
</dbReference>
<comment type="similarity">
    <text evidence="2">Belongs to the autoinducer-2 exporter (AI-2E) (TC 2.A.86) family.</text>
</comment>
<evidence type="ECO:0000256" key="3">
    <source>
        <dbReference type="ARBA" id="ARBA00022692"/>
    </source>
</evidence>
<feature type="transmembrane region" description="Helical" evidence="7">
    <location>
        <begin position="293"/>
        <end position="317"/>
    </location>
</feature>
<dbReference type="Proteomes" id="UP001296776">
    <property type="component" value="Unassembled WGS sequence"/>
</dbReference>
<feature type="transmembrane region" description="Helical" evidence="7">
    <location>
        <begin position="143"/>
        <end position="165"/>
    </location>
</feature>
<evidence type="ECO:0000313" key="9">
    <source>
        <dbReference type="Proteomes" id="UP001296776"/>
    </source>
</evidence>
<dbReference type="PANTHER" id="PTHR21716">
    <property type="entry name" value="TRANSMEMBRANE PROTEIN"/>
    <property type="match status" value="1"/>
</dbReference>
<evidence type="ECO:0000256" key="6">
    <source>
        <dbReference type="SAM" id="MobiDB-lite"/>
    </source>
</evidence>
<comment type="caution">
    <text evidence="8">The sequence shown here is derived from an EMBL/GenBank/DDBJ whole genome shotgun (WGS) entry which is preliminary data.</text>
</comment>
<dbReference type="GO" id="GO:0016020">
    <property type="term" value="C:membrane"/>
    <property type="evidence" value="ECO:0007669"/>
    <property type="project" value="UniProtKB-SubCell"/>
</dbReference>
<keyword evidence="4 7" id="KW-1133">Transmembrane helix</keyword>
<feature type="transmembrane region" description="Helical" evidence="7">
    <location>
        <begin position="228"/>
        <end position="256"/>
    </location>
</feature>
<evidence type="ECO:0000256" key="7">
    <source>
        <dbReference type="SAM" id="Phobius"/>
    </source>
</evidence>
<feature type="transmembrane region" description="Helical" evidence="7">
    <location>
        <begin position="12"/>
        <end position="29"/>
    </location>
</feature>
<feature type="transmembrane region" description="Helical" evidence="7">
    <location>
        <begin position="63"/>
        <end position="85"/>
    </location>
</feature>
<evidence type="ECO:0000256" key="4">
    <source>
        <dbReference type="ARBA" id="ARBA00022989"/>
    </source>
</evidence>
<proteinExistence type="inferred from homology"/>
<feature type="transmembrane region" description="Helical" evidence="7">
    <location>
        <begin position="35"/>
        <end position="56"/>
    </location>
</feature>
<feature type="region of interest" description="Disordered" evidence="6">
    <location>
        <begin position="347"/>
        <end position="372"/>
    </location>
</feature>
<comment type="subcellular location">
    <subcellularLocation>
        <location evidence="1">Membrane</location>
        <topology evidence="1">Multi-pass membrane protein</topology>
    </subcellularLocation>
</comment>
<gene>
    <name evidence="8" type="ORF">CKO40_05840</name>
</gene>
<evidence type="ECO:0000256" key="2">
    <source>
        <dbReference type="ARBA" id="ARBA00009773"/>
    </source>
</evidence>
<dbReference type="Pfam" id="PF01594">
    <property type="entry name" value="AI-2E_transport"/>
    <property type="match status" value="1"/>
</dbReference>
<dbReference type="EMBL" id="NRSJ01000007">
    <property type="protein sequence ID" value="MBK1704081.1"/>
    <property type="molecule type" value="Genomic_DNA"/>
</dbReference>
<sequence>MAETAPPVFSGPAKALIIFAAFVVAVAGMRAASGILVPLMLAMFVASICAPAFFAMQRLRIPPVAAIMILLLALVLIAMLTVPIIEVSLRGLQERLPTYQTVVQRQFEGLLQWLEGLGADVDEQELRALLDWRSAFAFASSSLARATGLVGQTFFVLLLTAFILLEAQYLPHKLRGSPEFSPVFWRRFEQVLSDVRGYMTMKTLTSLLTGGLVLLWVFTLQIDFAPLLGFLAFVLNYIPVFGSVLAGVPGVTLALVQHGPWTALLCAVGYIAINVGVSNIIEPRFMGRGLGLSPLVVIFSLVFWDWVFGPVGMLLSLPLTMIAKIAMEGFPESRWVAALLSGARQSPLPSAQEAAPSVEPARRPEQGPDPSS</sequence>
<keyword evidence="9" id="KW-1185">Reference proteome</keyword>
<evidence type="ECO:0008006" key="10">
    <source>
        <dbReference type="Google" id="ProtNLM"/>
    </source>
</evidence>
<dbReference type="AlphaFoldDB" id="A0AAJ0U2G8"/>
<organism evidence="8 9">
    <name type="scientific">Halochromatium glycolicum</name>
    <dbReference type="NCBI Taxonomy" id="85075"/>
    <lineage>
        <taxon>Bacteria</taxon>
        <taxon>Pseudomonadati</taxon>
        <taxon>Pseudomonadota</taxon>
        <taxon>Gammaproteobacteria</taxon>
        <taxon>Chromatiales</taxon>
        <taxon>Chromatiaceae</taxon>
        <taxon>Halochromatium</taxon>
    </lineage>
</organism>
<keyword evidence="3 7" id="KW-0812">Transmembrane</keyword>
<evidence type="ECO:0000256" key="5">
    <source>
        <dbReference type="ARBA" id="ARBA00023136"/>
    </source>
</evidence>
<evidence type="ECO:0000256" key="1">
    <source>
        <dbReference type="ARBA" id="ARBA00004141"/>
    </source>
</evidence>
<protein>
    <recommendedName>
        <fullName evidence="10">AI-2E family transporter</fullName>
    </recommendedName>
</protein>
<dbReference type="RefSeq" id="WP_200345260.1">
    <property type="nucleotide sequence ID" value="NZ_NRSJ01000007.1"/>
</dbReference>
<feature type="transmembrane region" description="Helical" evidence="7">
    <location>
        <begin position="263"/>
        <end position="281"/>
    </location>
</feature>
<keyword evidence="5 7" id="KW-0472">Membrane</keyword>
<accession>A0AAJ0U2G8</accession>
<evidence type="ECO:0000313" key="8">
    <source>
        <dbReference type="EMBL" id="MBK1704081.1"/>
    </source>
</evidence>
<reference evidence="8" key="2">
    <citation type="journal article" date="2020" name="Microorganisms">
        <title>Osmotic Adaptation and Compatible Solute Biosynthesis of Phototrophic Bacteria as Revealed from Genome Analyses.</title>
        <authorList>
            <person name="Imhoff J.F."/>
            <person name="Rahn T."/>
            <person name="Kunzel S."/>
            <person name="Keller A."/>
            <person name="Neulinger S.C."/>
        </authorList>
    </citation>
    <scope>NUCLEOTIDE SEQUENCE</scope>
    <source>
        <strain evidence="8">DSM 11080</strain>
    </source>
</reference>
<feature type="transmembrane region" description="Helical" evidence="7">
    <location>
        <begin position="204"/>
        <end position="222"/>
    </location>
</feature>
<dbReference type="PANTHER" id="PTHR21716:SF64">
    <property type="entry name" value="AI-2 TRANSPORT PROTEIN TQSA"/>
    <property type="match status" value="1"/>
</dbReference>
<reference evidence="8" key="1">
    <citation type="submission" date="2017-08" db="EMBL/GenBank/DDBJ databases">
        <authorList>
            <person name="Imhoff J.F."/>
            <person name="Rahn T."/>
            <person name="Kuenzel S."/>
            <person name="Neulinger S.C."/>
        </authorList>
    </citation>
    <scope>NUCLEOTIDE SEQUENCE</scope>
    <source>
        <strain evidence="8">DSM 11080</strain>
    </source>
</reference>
<dbReference type="GO" id="GO:0055085">
    <property type="term" value="P:transmembrane transport"/>
    <property type="evidence" value="ECO:0007669"/>
    <property type="project" value="TreeGrafter"/>
</dbReference>
<name>A0AAJ0U2G8_9GAMM</name>